<comment type="caution">
    <text evidence="2">The sequence shown here is derived from an EMBL/GenBank/DDBJ whole genome shotgun (WGS) entry which is preliminary data.</text>
</comment>
<keyword evidence="1" id="KW-0812">Transmembrane</keyword>
<keyword evidence="1" id="KW-1133">Transmembrane helix</keyword>
<dbReference type="Proteomes" id="UP001139353">
    <property type="component" value="Unassembled WGS sequence"/>
</dbReference>
<proteinExistence type="predicted"/>
<dbReference type="EMBL" id="JAJLJH010000004">
    <property type="protein sequence ID" value="MCK9687246.1"/>
    <property type="molecule type" value="Genomic_DNA"/>
</dbReference>
<feature type="transmembrane region" description="Helical" evidence="1">
    <location>
        <begin position="50"/>
        <end position="82"/>
    </location>
</feature>
<dbReference type="RefSeq" id="WP_275683287.1">
    <property type="nucleotide sequence ID" value="NZ_JAJLJH010000004.1"/>
</dbReference>
<feature type="transmembrane region" description="Helical" evidence="1">
    <location>
        <begin position="20"/>
        <end position="38"/>
    </location>
</feature>
<evidence type="ECO:0000313" key="3">
    <source>
        <dbReference type="Proteomes" id="UP001139353"/>
    </source>
</evidence>
<dbReference type="AlphaFoldDB" id="A0A9X1YRF6"/>
<accession>A0A9X1YRF6</accession>
<sequence length="87" mass="9897">MNFSDALQTAQALGLELPTPAWIAGCILFSLVGMWAWYWGKARKEPRIRWLGLALMLYSYVTSPTWLLYGAGIALCVAIWWYRPGRS</sequence>
<organism evidence="2 3">
    <name type="scientific">Scleromatobacter humisilvae</name>
    <dbReference type="NCBI Taxonomy" id="2897159"/>
    <lineage>
        <taxon>Bacteria</taxon>
        <taxon>Pseudomonadati</taxon>
        <taxon>Pseudomonadota</taxon>
        <taxon>Betaproteobacteria</taxon>
        <taxon>Burkholderiales</taxon>
        <taxon>Sphaerotilaceae</taxon>
        <taxon>Scleromatobacter</taxon>
    </lineage>
</organism>
<reference evidence="2" key="1">
    <citation type="submission" date="2021-11" db="EMBL/GenBank/DDBJ databases">
        <title>BS-T2-15 a new species belonging to the Comamonadaceae family isolated from the soil of a French oak forest.</title>
        <authorList>
            <person name="Mieszkin S."/>
            <person name="Alain K."/>
        </authorList>
    </citation>
    <scope>NUCLEOTIDE SEQUENCE</scope>
    <source>
        <strain evidence="2">BS-T2-15</strain>
    </source>
</reference>
<evidence type="ECO:0000313" key="2">
    <source>
        <dbReference type="EMBL" id="MCK9687246.1"/>
    </source>
</evidence>
<keyword evidence="3" id="KW-1185">Reference proteome</keyword>
<keyword evidence="1" id="KW-0472">Membrane</keyword>
<evidence type="ECO:0000256" key="1">
    <source>
        <dbReference type="SAM" id="Phobius"/>
    </source>
</evidence>
<name>A0A9X1YRF6_9BURK</name>
<gene>
    <name evidence="2" type="ORF">LPC04_16185</name>
</gene>
<protein>
    <submittedName>
        <fullName evidence="2">Uncharacterized protein</fullName>
    </submittedName>
</protein>